<dbReference type="PANTHER" id="PTHR42959:SF1">
    <property type="entry name" value="CARBAMOYLTRANSFERASE HYPF"/>
    <property type="match status" value="1"/>
</dbReference>
<comment type="catalytic activity">
    <reaction evidence="9">
        <text>an acyl phosphate + H2O = a carboxylate + phosphate + H(+)</text>
        <dbReference type="Rhea" id="RHEA:14965"/>
        <dbReference type="ChEBI" id="CHEBI:15377"/>
        <dbReference type="ChEBI" id="CHEBI:15378"/>
        <dbReference type="ChEBI" id="CHEBI:29067"/>
        <dbReference type="ChEBI" id="CHEBI:43474"/>
        <dbReference type="ChEBI" id="CHEBI:59918"/>
        <dbReference type="EC" id="3.6.1.7"/>
    </reaction>
</comment>
<dbReference type="EC" id="6.2.-.-" evidence="8"/>
<dbReference type="GO" id="GO:0003725">
    <property type="term" value="F:double-stranded RNA binding"/>
    <property type="evidence" value="ECO:0007669"/>
    <property type="project" value="InterPro"/>
</dbReference>
<keyword evidence="4" id="KW-0479">Metal-binding</keyword>
<evidence type="ECO:0000313" key="13">
    <source>
        <dbReference type="Proteomes" id="UP000474778"/>
    </source>
</evidence>
<dbReference type="PANTHER" id="PTHR42959">
    <property type="entry name" value="CARBAMOYLTRANSFERASE"/>
    <property type="match status" value="1"/>
</dbReference>
<feature type="domain" description="YrdC-like" evidence="11">
    <location>
        <begin position="203"/>
        <end position="399"/>
    </location>
</feature>
<dbReference type="PROSITE" id="PS51160">
    <property type="entry name" value="ACYLPHOSPHATASE_3"/>
    <property type="match status" value="1"/>
</dbReference>
<feature type="active site" evidence="9">
    <location>
        <position position="39"/>
    </location>
</feature>
<feature type="active site" evidence="9">
    <location>
        <position position="21"/>
    </location>
</feature>
<evidence type="ECO:0000256" key="8">
    <source>
        <dbReference type="PIRNR" id="PIRNR006256"/>
    </source>
</evidence>
<comment type="pathway">
    <text evidence="1 8">Protein modification; [NiFe] hydrogenase maturation.</text>
</comment>
<keyword evidence="5" id="KW-0863">Zinc-finger</keyword>
<gene>
    <name evidence="12" type="primary">hypF</name>
    <name evidence="12" type="ORF">GNT65_00365</name>
</gene>
<dbReference type="EMBL" id="WRPA01000001">
    <property type="protein sequence ID" value="MXR67145.1"/>
    <property type="molecule type" value="Genomic_DNA"/>
</dbReference>
<dbReference type="InterPro" id="IPR041440">
    <property type="entry name" value="HypF_C"/>
</dbReference>
<evidence type="ECO:0000256" key="4">
    <source>
        <dbReference type="ARBA" id="ARBA00022723"/>
    </source>
</evidence>
<protein>
    <recommendedName>
        <fullName evidence="8">Carbamoyltransferase HypF</fullName>
        <ecNumber evidence="8">6.2.-.-</ecNumber>
    </recommendedName>
</protein>
<organism evidence="12 13">
    <name type="scientific">Shewanella insulae</name>
    <dbReference type="NCBI Taxonomy" id="2681496"/>
    <lineage>
        <taxon>Bacteria</taxon>
        <taxon>Pseudomonadati</taxon>
        <taxon>Pseudomonadota</taxon>
        <taxon>Gammaproteobacteria</taxon>
        <taxon>Alteromonadales</taxon>
        <taxon>Shewanellaceae</taxon>
        <taxon>Shewanella</taxon>
    </lineage>
</organism>
<dbReference type="Gene3D" id="3.30.420.40">
    <property type="match status" value="1"/>
</dbReference>
<dbReference type="InterPro" id="IPR006070">
    <property type="entry name" value="Sua5-like_dom"/>
</dbReference>
<dbReference type="PIRSF" id="PIRSF006256">
    <property type="entry name" value="CMPcnvr_hdrg_mat"/>
    <property type="match status" value="1"/>
</dbReference>
<dbReference type="PROSITE" id="PS00150">
    <property type="entry name" value="ACYLPHOSPHATASE_1"/>
    <property type="match status" value="1"/>
</dbReference>
<evidence type="ECO:0000313" key="12">
    <source>
        <dbReference type="EMBL" id="MXR67145.1"/>
    </source>
</evidence>
<dbReference type="InterPro" id="IPR017945">
    <property type="entry name" value="DHBP_synth_RibB-like_a/b_dom"/>
</dbReference>
<dbReference type="UniPathway" id="UPA00335"/>
<dbReference type="PROSITE" id="PS51163">
    <property type="entry name" value="YRDC"/>
    <property type="match status" value="1"/>
</dbReference>
<keyword evidence="13" id="KW-1185">Reference proteome</keyword>
<dbReference type="AlphaFoldDB" id="A0A6L7HSL9"/>
<dbReference type="GO" id="GO:0016874">
    <property type="term" value="F:ligase activity"/>
    <property type="evidence" value="ECO:0007669"/>
    <property type="project" value="UniProtKB-UniRule"/>
</dbReference>
<dbReference type="NCBIfam" id="TIGR00143">
    <property type="entry name" value="hypF"/>
    <property type="match status" value="1"/>
</dbReference>
<evidence type="ECO:0000256" key="7">
    <source>
        <dbReference type="ARBA" id="ARBA00048220"/>
    </source>
</evidence>
<dbReference type="InterPro" id="IPR004421">
    <property type="entry name" value="Carbamoyltransferase_HypF"/>
</dbReference>
<dbReference type="Gene3D" id="3.30.420.360">
    <property type="match status" value="1"/>
</dbReference>
<evidence type="ECO:0000259" key="11">
    <source>
        <dbReference type="PROSITE" id="PS51163"/>
    </source>
</evidence>
<dbReference type="Pfam" id="PF17788">
    <property type="entry name" value="HypF_C"/>
    <property type="match status" value="1"/>
</dbReference>
<dbReference type="InterPro" id="IPR017968">
    <property type="entry name" value="Acylphosphatase_CS"/>
</dbReference>
<dbReference type="Pfam" id="PF01300">
    <property type="entry name" value="Sua5_yciO_yrdC"/>
    <property type="match status" value="1"/>
</dbReference>
<dbReference type="Proteomes" id="UP000474778">
    <property type="component" value="Unassembled WGS sequence"/>
</dbReference>
<keyword evidence="3" id="KW-0436">Ligase</keyword>
<dbReference type="SUPFAM" id="SSF55821">
    <property type="entry name" value="YrdC/RibB"/>
    <property type="match status" value="1"/>
</dbReference>
<dbReference type="InterPro" id="IPR051060">
    <property type="entry name" value="Carbamoyltrans_HypF-like"/>
</dbReference>
<feature type="domain" description="Acylphosphatase-like" evidence="10">
    <location>
        <begin position="6"/>
        <end position="92"/>
    </location>
</feature>
<dbReference type="InterPro" id="IPR036046">
    <property type="entry name" value="Acylphosphatase-like_dom_sf"/>
</dbReference>
<evidence type="ECO:0000256" key="3">
    <source>
        <dbReference type="ARBA" id="ARBA00022598"/>
    </source>
</evidence>
<dbReference type="GO" id="GO:0051604">
    <property type="term" value="P:protein maturation"/>
    <property type="evidence" value="ECO:0007669"/>
    <property type="project" value="TreeGrafter"/>
</dbReference>
<dbReference type="GO" id="GO:0016743">
    <property type="term" value="F:carboxyl- or carbamoyltransferase activity"/>
    <property type="evidence" value="ECO:0007669"/>
    <property type="project" value="UniProtKB-UniRule"/>
</dbReference>
<dbReference type="InterPro" id="IPR011125">
    <property type="entry name" value="Znf_HypF"/>
</dbReference>
<proteinExistence type="inferred from homology"/>
<dbReference type="Pfam" id="PF22521">
    <property type="entry name" value="HypF_C_2"/>
    <property type="match status" value="1"/>
</dbReference>
<keyword evidence="12" id="KW-0808">Transferase</keyword>
<evidence type="ECO:0000256" key="9">
    <source>
        <dbReference type="PROSITE-ProRule" id="PRU00520"/>
    </source>
</evidence>
<evidence type="ECO:0000256" key="1">
    <source>
        <dbReference type="ARBA" id="ARBA00004711"/>
    </source>
</evidence>
<evidence type="ECO:0000256" key="2">
    <source>
        <dbReference type="ARBA" id="ARBA00008097"/>
    </source>
</evidence>
<evidence type="ECO:0000256" key="5">
    <source>
        <dbReference type="ARBA" id="ARBA00022771"/>
    </source>
</evidence>
<dbReference type="InterPro" id="IPR055128">
    <property type="entry name" value="HypF_C_2"/>
</dbReference>
<dbReference type="Gene3D" id="3.30.110.120">
    <property type="match status" value="1"/>
</dbReference>
<dbReference type="GO" id="GO:0008270">
    <property type="term" value="F:zinc ion binding"/>
    <property type="evidence" value="ECO:0007669"/>
    <property type="project" value="UniProtKB-KW"/>
</dbReference>
<reference evidence="12 13" key="1">
    <citation type="submission" date="2019-12" db="EMBL/GenBank/DDBJ databases">
        <title>Shewanella insulae sp. nov., isolated from a tidal flat.</title>
        <authorList>
            <person name="Yoon J.-H."/>
        </authorList>
    </citation>
    <scope>NUCLEOTIDE SEQUENCE [LARGE SCALE GENOMIC DNA]</scope>
    <source>
        <strain evidence="12 13">JBTF-M18</strain>
    </source>
</reference>
<accession>A0A6L7HSL9</accession>
<dbReference type="InterPro" id="IPR001792">
    <property type="entry name" value="Acylphosphatase-like_dom"/>
</dbReference>
<comment type="similarity">
    <text evidence="2 8">Belongs to the carbamoyltransferase HypF family.</text>
</comment>
<keyword evidence="6" id="KW-0862">Zinc</keyword>
<dbReference type="SUPFAM" id="SSF54975">
    <property type="entry name" value="Acylphosphatase/BLUF domain-like"/>
    <property type="match status" value="1"/>
</dbReference>
<comment type="catalytic activity">
    <reaction evidence="7 8">
        <text>C-terminal L-cysteinyl-[HypE protein] + carbamoyl phosphate + ATP + H2O = C-terminal S-carboxamide-L-cysteinyl-[HypE protein] + AMP + phosphate + diphosphate + H(+)</text>
        <dbReference type="Rhea" id="RHEA:55636"/>
        <dbReference type="Rhea" id="RHEA-COMP:14247"/>
        <dbReference type="Rhea" id="RHEA-COMP:14392"/>
        <dbReference type="ChEBI" id="CHEBI:15377"/>
        <dbReference type="ChEBI" id="CHEBI:15378"/>
        <dbReference type="ChEBI" id="CHEBI:30616"/>
        <dbReference type="ChEBI" id="CHEBI:33019"/>
        <dbReference type="ChEBI" id="CHEBI:43474"/>
        <dbReference type="ChEBI" id="CHEBI:58228"/>
        <dbReference type="ChEBI" id="CHEBI:76913"/>
        <dbReference type="ChEBI" id="CHEBI:139126"/>
        <dbReference type="ChEBI" id="CHEBI:456215"/>
    </reaction>
</comment>
<evidence type="ECO:0000256" key="6">
    <source>
        <dbReference type="ARBA" id="ARBA00022833"/>
    </source>
</evidence>
<comment type="function">
    <text evidence="8">Involved in the maturation of [NiFe] hydrogenases. Along with HypE, it catalyzes the synthesis of the CN ligands of the active site iron of [NiFe]-hydrogenases. HypF functions as a carbamoyl transferase using carbamoylphosphate as a substrate and transferring the carboxamido moiety in an ATP-dependent reaction to the thiolate of the C-terminal cysteine of HypE yielding a protein-S-carboxamide.</text>
</comment>
<dbReference type="GO" id="GO:0003998">
    <property type="term" value="F:acylphosphatase activity"/>
    <property type="evidence" value="ECO:0007669"/>
    <property type="project" value="UniProtKB-EC"/>
</dbReference>
<dbReference type="Pfam" id="PF00708">
    <property type="entry name" value="Acylphosphatase"/>
    <property type="match status" value="1"/>
</dbReference>
<sequence>MATTKRVRLDITGIVQGVGFRPFVYRWATELDLLGLTFNHSKGVTVELQGSDAAISSFVEALTQTPPPLARIDSLSQTELPLEECDRFEIVHSQADAKAVVAVSSDKSSCQECLDEIMDPGNRHYQYPFTNCTNCGPRYTLIRALPYDRPNTAMAEFAMCDACAAAYQNPLDRRYHAQPVSCPDCGPQLSLLAQDKRLLGERNAALDLAVELLAQGKTLAIKGLGGFHLVCDATNDKAVMQLRSRKQRPAKPFAVMCTSLDMAKTLASGSDAEWQLLQSAERPITLLQKALSKEESSSDANDSDTLSPAVAPGIDRLGLFLPYTPLHQLLLSRLNRPLVATSANRSGEPIITHAEQIFERLGEVVDAVLDHNREILNGCDDSVVQMVDDKLQVIRLARGYAPLTLALPEEVPQETLAVGAQQKNSIAFGFDRNLVLSSHIGDLFSLEAEQYFIDTLATFKRLYQFSPKHLVSDKHPDYASTIWAQQQKQALGIAYTQVQHHYAHILSVMAVNQTTDKVLGFSFDGTGLGDERQLWGGEAMLADISDFKRVAHLSPMALIGGEQAIKNPRRIMLALLFQRYSPDEIKALPLAAIEGLPASLIGNLHTLWQKGVATQMTSSIGRLFDATACLLGLMQTTQFEGQAGMLIEAKANEVSEAQLASELAASDLAFSLGEIDGVWQLDALWAQMVDALLKWQHKPEASSLIARGFMNALAQAVTDCAVKHCGLDVALCGGVFQNRYLLSETRKRLEMAKIKVLDSHQVPVNDGGIALGQLWYAIHKH</sequence>
<comment type="caution">
    <text evidence="12">The sequence shown here is derived from an EMBL/GenBank/DDBJ whole genome shotgun (WGS) entry which is preliminary data.</text>
</comment>
<name>A0A6L7HSL9_9GAMM</name>
<evidence type="ECO:0000259" key="10">
    <source>
        <dbReference type="PROSITE" id="PS51160"/>
    </source>
</evidence>
<keyword evidence="9" id="KW-0378">Hydrolase</keyword>
<dbReference type="Gene3D" id="3.90.870.50">
    <property type="match status" value="1"/>
</dbReference>
<dbReference type="Pfam" id="PF07503">
    <property type="entry name" value="zf-HYPF"/>
    <property type="match status" value="2"/>
</dbReference>